<keyword evidence="3" id="KW-1185">Reference proteome</keyword>
<organism evidence="2 3">
    <name type="scientific">Kolteria novifilia</name>
    <dbReference type="NCBI Taxonomy" id="2527975"/>
    <lineage>
        <taxon>Bacteria</taxon>
        <taxon>Pseudomonadati</taxon>
        <taxon>Planctomycetota</taxon>
        <taxon>Planctomycetia</taxon>
        <taxon>Kolteriales</taxon>
        <taxon>Kolteriaceae</taxon>
        <taxon>Kolteria</taxon>
    </lineage>
</organism>
<dbReference type="EMBL" id="CP036279">
    <property type="protein sequence ID" value="QDU63956.1"/>
    <property type="molecule type" value="Genomic_DNA"/>
</dbReference>
<dbReference type="InterPro" id="IPR011042">
    <property type="entry name" value="6-blade_b-propeller_TolB-like"/>
</dbReference>
<dbReference type="OrthoDB" id="248586at2"/>
<feature type="compositionally biased region" description="Basic and acidic residues" evidence="1">
    <location>
        <begin position="687"/>
        <end position="703"/>
    </location>
</feature>
<dbReference type="Gene3D" id="2.120.10.30">
    <property type="entry name" value="TolB, C-terminal domain"/>
    <property type="match status" value="1"/>
</dbReference>
<reference evidence="2 3" key="1">
    <citation type="submission" date="2019-02" db="EMBL/GenBank/DDBJ databases">
        <title>Deep-cultivation of Planctomycetes and their phenomic and genomic characterization uncovers novel biology.</title>
        <authorList>
            <person name="Wiegand S."/>
            <person name="Jogler M."/>
            <person name="Boedeker C."/>
            <person name="Pinto D."/>
            <person name="Vollmers J."/>
            <person name="Rivas-Marin E."/>
            <person name="Kohn T."/>
            <person name="Peeters S.H."/>
            <person name="Heuer A."/>
            <person name="Rast P."/>
            <person name="Oberbeckmann S."/>
            <person name="Bunk B."/>
            <person name="Jeske O."/>
            <person name="Meyerdierks A."/>
            <person name="Storesund J.E."/>
            <person name="Kallscheuer N."/>
            <person name="Luecker S."/>
            <person name="Lage O.M."/>
            <person name="Pohl T."/>
            <person name="Merkel B.J."/>
            <person name="Hornburger P."/>
            <person name="Mueller R.-W."/>
            <person name="Bruemmer F."/>
            <person name="Labrenz M."/>
            <person name="Spormann A.M."/>
            <person name="Op den Camp H."/>
            <person name="Overmann J."/>
            <person name="Amann R."/>
            <person name="Jetten M.S.M."/>
            <person name="Mascher T."/>
            <person name="Medema M.H."/>
            <person name="Devos D.P."/>
            <person name="Kaster A.-K."/>
            <person name="Ovreas L."/>
            <person name="Rohde M."/>
            <person name="Galperin M.Y."/>
            <person name="Jogler C."/>
        </authorList>
    </citation>
    <scope>NUCLEOTIDE SEQUENCE [LARGE SCALE GENOMIC DNA]</scope>
    <source>
        <strain evidence="2 3">Pan216</strain>
    </source>
</reference>
<sequence>MALMDRTRYGVTLLLSGCFFVPGIWSPDGSEIAFLTQTVQGESIFSQNWLFGRGDGAALVSSGAVEDPGVRVEDFDKIDSGDDLEDQTVEGFDRPCPLLANEHTSSELWIANPRGGARRRLVRSQGLLSNPSWAPDGGYLVYMEFLPESDAPASETSAERYITGTLALRRHHRLGKTETIVERAVTLPASSLAFLPDMAPDVAPTGMHVAVPWIDSMSLDVLKLSGGDHLATIEHATRPSWSPDGQYLACLHLLGDVPDRIEPEISDEAHLYVHPVDDLEQGVRILANASASQTANWDSSGNSLVAIHHDDAGIGIPSRHLASERARLVRAMLNGSEEQPILTPTDDLRRGSRPKGPVRLYHVVLPAARRIFTIVQGPKVPSQVNELDLSFGGILRSWHPLDNGKTDLIPLGSLSASSRGDFLALRYGIPEVGAPLGLIELSSGKLTTWTPDAASTERALWAIGEAVKRTVLDDAAGERSPFRVAGLLPAVERRERSYQGPTGLEIFPTPLEQSERTTSTQAAIDRLAAHGLELLDRYPSSPSITQTRQRRLEEVRLLLAYARRDYESALDALTAIERLSEAAGTNRDQFLLAVVKAQCWIGLNRRVPARSLVANLLAERRRLWNDATRPVDSESILLVGIPSATNGPRNEEVPSDDPILSRLNGLMAACQPPDPFGEELVPVNPFEEDKPVEFAPPERHDDD</sequence>
<protein>
    <submittedName>
        <fullName evidence="2">Protein TolB</fullName>
    </submittedName>
</protein>
<proteinExistence type="predicted"/>
<evidence type="ECO:0000313" key="3">
    <source>
        <dbReference type="Proteomes" id="UP000317093"/>
    </source>
</evidence>
<name>A0A518BAE7_9BACT</name>
<gene>
    <name evidence="2" type="primary">tolB</name>
    <name evidence="2" type="ORF">Pan216_48370</name>
</gene>
<feature type="region of interest" description="Disordered" evidence="1">
    <location>
        <begin position="674"/>
        <end position="703"/>
    </location>
</feature>
<dbReference type="KEGG" id="knv:Pan216_48370"/>
<dbReference type="AlphaFoldDB" id="A0A518BAE7"/>
<accession>A0A518BAE7</accession>
<evidence type="ECO:0000313" key="2">
    <source>
        <dbReference type="EMBL" id="QDU63956.1"/>
    </source>
</evidence>
<evidence type="ECO:0000256" key="1">
    <source>
        <dbReference type="SAM" id="MobiDB-lite"/>
    </source>
</evidence>
<dbReference type="SUPFAM" id="SSF82171">
    <property type="entry name" value="DPP6 N-terminal domain-like"/>
    <property type="match status" value="1"/>
</dbReference>
<dbReference type="RefSeq" id="WP_145261813.1">
    <property type="nucleotide sequence ID" value="NZ_CP036279.1"/>
</dbReference>
<dbReference type="Proteomes" id="UP000317093">
    <property type="component" value="Chromosome"/>
</dbReference>
<dbReference type="Pfam" id="PF07676">
    <property type="entry name" value="PD40"/>
    <property type="match status" value="2"/>
</dbReference>
<dbReference type="InterPro" id="IPR011659">
    <property type="entry name" value="WD40"/>
</dbReference>